<dbReference type="PANTHER" id="PTHR47237:SF2">
    <property type="entry name" value="BLL4206 PROTEIN"/>
    <property type="match status" value="1"/>
</dbReference>
<dbReference type="Proteomes" id="UP000191988">
    <property type="component" value="Unassembled WGS sequence"/>
</dbReference>
<sequence length="292" mass="31823">MELLKVDSFELRTVDIADVEADHLHALSMAVGWRYHANEWCFLRQCGVGLAALDEINRVVATAMLFPYDRAFATLGMVIVSPRLQGQGVAPWLVRQLVAKYPAAALRLNATEGSRRLFAGLGFTGDTERVHLLRGKARCTTETPQLGKKQRIEPVSEDHLSAVEDLDREAFGVSRRGVLQRLLRENTGYGLFEADRLAAFALRRAAGRGHIIGPVVAEGEAEAVALVRRHFADLDDQLVRLDAVRDDGFFTDFLAQSGLVVIETLTTMSKNAPQPAGTGSAGIFALAGPSLC</sequence>
<dbReference type="RefSeq" id="WP_046801423.1">
    <property type="nucleotide sequence ID" value="NZ_LT009724.1"/>
</dbReference>
<dbReference type="InterPro" id="IPR016181">
    <property type="entry name" value="Acyl_CoA_acyltransferase"/>
</dbReference>
<dbReference type="Pfam" id="PF00583">
    <property type="entry name" value="Acetyltransf_1"/>
    <property type="match status" value="1"/>
</dbReference>
<dbReference type="EMBL" id="FBWK01000047">
    <property type="protein sequence ID" value="CUX43794.1"/>
    <property type="molecule type" value="Genomic_DNA"/>
</dbReference>
<feature type="domain" description="N-acetyltransferase" evidence="1">
    <location>
        <begin position="9"/>
        <end position="142"/>
    </location>
</feature>
<dbReference type="SUPFAM" id="SSF55729">
    <property type="entry name" value="Acyl-CoA N-acyltransferases (Nat)"/>
    <property type="match status" value="1"/>
</dbReference>
<dbReference type="Pfam" id="PF18014">
    <property type="entry name" value="Acetyltransf_18"/>
    <property type="match status" value="1"/>
</dbReference>
<dbReference type="InterPro" id="IPR000182">
    <property type="entry name" value="GNAT_dom"/>
</dbReference>
<dbReference type="AlphaFoldDB" id="A0A1S7QXE2"/>
<keyword evidence="3" id="KW-1185">Reference proteome</keyword>
<accession>A0A1S7QXE2</accession>
<dbReference type="Gene3D" id="3.40.630.90">
    <property type="match status" value="1"/>
</dbReference>
<dbReference type="STRING" id="1183432.AGR3A_Lc110063"/>
<dbReference type="PROSITE" id="PS51186">
    <property type="entry name" value="GNAT"/>
    <property type="match status" value="1"/>
</dbReference>
<evidence type="ECO:0000313" key="2">
    <source>
        <dbReference type="EMBL" id="CUX43794.1"/>
    </source>
</evidence>
<dbReference type="Gene3D" id="3.40.630.30">
    <property type="match status" value="1"/>
</dbReference>
<evidence type="ECO:0000313" key="3">
    <source>
        <dbReference type="Proteomes" id="UP000191988"/>
    </source>
</evidence>
<proteinExistence type="predicted"/>
<name>A0A1S7QXE2_9HYPH</name>
<evidence type="ECO:0000259" key="1">
    <source>
        <dbReference type="PROSITE" id="PS51186"/>
    </source>
</evidence>
<dbReference type="GO" id="GO:0016747">
    <property type="term" value="F:acyltransferase activity, transferring groups other than amino-acyl groups"/>
    <property type="evidence" value="ECO:0007669"/>
    <property type="project" value="InterPro"/>
</dbReference>
<keyword evidence="2" id="KW-0808">Transferase</keyword>
<organism evidence="2 3">
    <name type="scientific">Agrobacterium tomkonis CFBP 6623</name>
    <dbReference type="NCBI Taxonomy" id="1183432"/>
    <lineage>
        <taxon>Bacteria</taxon>
        <taxon>Pseudomonadati</taxon>
        <taxon>Pseudomonadota</taxon>
        <taxon>Alphaproteobacteria</taxon>
        <taxon>Hyphomicrobiales</taxon>
        <taxon>Rhizobiaceae</taxon>
        <taxon>Rhizobium/Agrobacterium group</taxon>
        <taxon>Agrobacterium</taxon>
        <taxon>Agrobacterium tumefaciens complex</taxon>
    </lineage>
</organism>
<gene>
    <name evidence="2" type="ORF">AGR3A_Lc110063</name>
</gene>
<dbReference type="InterPro" id="IPR041496">
    <property type="entry name" value="YitH/HolE_GNAT"/>
</dbReference>
<dbReference type="PANTHER" id="PTHR47237">
    <property type="entry name" value="SLL0310 PROTEIN"/>
    <property type="match status" value="1"/>
</dbReference>
<protein>
    <submittedName>
        <fullName evidence="2">Acetyltransferase</fullName>
    </submittedName>
</protein>
<reference evidence="3" key="1">
    <citation type="submission" date="2016-01" db="EMBL/GenBank/DDBJ databases">
        <authorList>
            <person name="Regsiter A."/>
            <person name="william w."/>
        </authorList>
    </citation>
    <scope>NUCLEOTIDE SEQUENCE [LARGE SCALE GENOMIC DNA]</scope>
    <source>
        <strain evidence="3">CFBP 6623</strain>
    </source>
</reference>
<dbReference type="InterPro" id="IPR052729">
    <property type="entry name" value="Acyl/Acetyltrans_Enzymes"/>
</dbReference>